<dbReference type="Proteomes" id="UP000324800">
    <property type="component" value="Unassembled WGS sequence"/>
</dbReference>
<organism evidence="2 3">
    <name type="scientific">Streblomastix strix</name>
    <dbReference type="NCBI Taxonomy" id="222440"/>
    <lineage>
        <taxon>Eukaryota</taxon>
        <taxon>Metamonada</taxon>
        <taxon>Preaxostyla</taxon>
        <taxon>Oxymonadida</taxon>
        <taxon>Streblomastigidae</taxon>
        <taxon>Streblomastix</taxon>
    </lineage>
</organism>
<feature type="region of interest" description="Disordered" evidence="1">
    <location>
        <begin position="139"/>
        <end position="258"/>
    </location>
</feature>
<name>A0A5J4U835_9EUKA</name>
<dbReference type="EMBL" id="SNRW01019448">
    <property type="protein sequence ID" value="KAA6366370.1"/>
    <property type="molecule type" value="Genomic_DNA"/>
</dbReference>
<protein>
    <submittedName>
        <fullName evidence="2">Uncharacterized protein</fullName>
    </submittedName>
</protein>
<proteinExistence type="predicted"/>
<sequence length="258" mass="30736">MNIQHQQKNIQLLMKIDGENENDKDKGGGAIVVRDQDHRATGRIRRQTLLYYSAREFREGFRRMIYREKFLHRRMDMIIEAADRQFQQTKKIIEKGKFYAYGSRTGTRSRSFNENVLLDNENKVQLPLIIRRPPRRRVTKDDTNVEEENQVEMVKEKEVDNEDEIRKEKIIDNSKDEQKQDEMNKGNEMLQKLRNRSKIKSTNENTEIKSKSQQKKPKQELKQDKNQQKSQRLNENSKKRKRLNESPESGKVSDPTQS</sequence>
<feature type="compositionally biased region" description="Basic and acidic residues" evidence="1">
    <location>
        <begin position="153"/>
        <end position="185"/>
    </location>
</feature>
<evidence type="ECO:0000313" key="2">
    <source>
        <dbReference type="EMBL" id="KAA6366370.1"/>
    </source>
</evidence>
<accession>A0A5J4U835</accession>
<reference evidence="2 3" key="1">
    <citation type="submission" date="2019-03" db="EMBL/GenBank/DDBJ databases">
        <title>Single cell metagenomics reveals metabolic interactions within the superorganism composed of flagellate Streblomastix strix and complex community of Bacteroidetes bacteria on its surface.</title>
        <authorList>
            <person name="Treitli S.C."/>
            <person name="Kolisko M."/>
            <person name="Husnik F."/>
            <person name="Keeling P."/>
            <person name="Hampl V."/>
        </authorList>
    </citation>
    <scope>NUCLEOTIDE SEQUENCE [LARGE SCALE GENOMIC DNA]</scope>
    <source>
        <strain evidence="2">ST1C</strain>
    </source>
</reference>
<comment type="caution">
    <text evidence="2">The sequence shown here is derived from an EMBL/GenBank/DDBJ whole genome shotgun (WGS) entry which is preliminary data.</text>
</comment>
<gene>
    <name evidence="2" type="ORF">EZS28_038103</name>
</gene>
<evidence type="ECO:0000313" key="3">
    <source>
        <dbReference type="Proteomes" id="UP000324800"/>
    </source>
</evidence>
<feature type="compositionally biased region" description="Basic and acidic residues" evidence="1">
    <location>
        <begin position="217"/>
        <end position="227"/>
    </location>
</feature>
<dbReference type="AlphaFoldDB" id="A0A5J4U835"/>
<evidence type="ECO:0000256" key="1">
    <source>
        <dbReference type="SAM" id="MobiDB-lite"/>
    </source>
</evidence>